<keyword evidence="3" id="KW-1185">Reference proteome</keyword>
<protein>
    <submittedName>
        <fullName evidence="2">Uncharacterized protein</fullName>
    </submittedName>
</protein>
<organism evidence="2 3">
    <name type="scientific">Bemisia tabaci</name>
    <name type="common">Sweetpotato whitefly</name>
    <name type="synonym">Aleurodes tabaci</name>
    <dbReference type="NCBI Taxonomy" id="7038"/>
    <lineage>
        <taxon>Eukaryota</taxon>
        <taxon>Metazoa</taxon>
        <taxon>Ecdysozoa</taxon>
        <taxon>Arthropoda</taxon>
        <taxon>Hexapoda</taxon>
        <taxon>Insecta</taxon>
        <taxon>Pterygota</taxon>
        <taxon>Neoptera</taxon>
        <taxon>Paraneoptera</taxon>
        <taxon>Hemiptera</taxon>
        <taxon>Sternorrhyncha</taxon>
        <taxon>Aleyrodoidea</taxon>
        <taxon>Aleyrodidae</taxon>
        <taxon>Aleyrodinae</taxon>
        <taxon>Bemisia</taxon>
    </lineage>
</organism>
<proteinExistence type="predicted"/>
<evidence type="ECO:0000313" key="2">
    <source>
        <dbReference type="EMBL" id="CAH0393666.1"/>
    </source>
</evidence>
<evidence type="ECO:0000313" key="3">
    <source>
        <dbReference type="Proteomes" id="UP001152759"/>
    </source>
</evidence>
<accession>A0A9P0AI95</accession>
<dbReference type="Proteomes" id="UP001152759">
    <property type="component" value="Chromosome 7"/>
</dbReference>
<feature type="compositionally biased region" description="Polar residues" evidence="1">
    <location>
        <begin position="41"/>
        <end position="52"/>
    </location>
</feature>
<feature type="compositionally biased region" description="Basic and acidic residues" evidence="1">
    <location>
        <begin position="24"/>
        <end position="40"/>
    </location>
</feature>
<reference evidence="2" key="1">
    <citation type="submission" date="2021-12" db="EMBL/GenBank/DDBJ databases">
        <authorList>
            <person name="King R."/>
        </authorList>
    </citation>
    <scope>NUCLEOTIDE SEQUENCE</scope>
</reference>
<evidence type="ECO:0000256" key="1">
    <source>
        <dbReference type="SAM" id="MobiDB-lite"/>
    </source>
</evidence>
<dbReference type="AlphaFoldDB" id="A0A9P0AI95"/>
<dbReference type="EMBL" id="OU963868">
    <property type="protein sequence ID" value="CAH0393666.1"/>
    <property type="molecule type" value="Genomic_DNA"/>
</dbReference>
<name>A0A9P0AI95_BEMTA</name>
<feature type="region of interest" description="Disordered" evidence="1">
    <location>
        <begin position="21"/>
        <end position="66"/>
    </location>
</feature>
<sequence>MTSESRVLSFRSRYVSNFVLPKDNQQRRSDTARARPEGQGRNHSIRNFQNKQSPSSSKSESYKTTALSKPNHHSIFSFSSNQLHHNQPTITMAFSAVVVGLAVLNLAAAMPYPSAKLSCPKPPLPEIKPQVIQVVAPAPVNIGPQAPGVIEHASAPYEINYFGKPYIVKHKQAAVLNVLTQTPVVVDEYAAPVVNEAAAPPAVIVEEVCPEVPAPAPVPAPVYAPAYEYAAPCH</sequence>
<gene>
    <name evidence="2" type="ORF">BEMITA_LOCUS12039</name>
</gene>